<feature type="domain" description="Winged helix-turn-helix" evidence="1">
    <location>
        <begin position="67"/>
        <end position="107"/>
    </location>
</feature>
<proteinExistence type="predicted"/>
<comment type="caution">
    <text evidence="2">The sequence shown here is derived from an EMBL/GenBank/DDBJ whole genome shotgun (WGS) entry which is preliminary data.</text>
</comment>
<gene>
    <name evidence="2" type="ORF">EZJ19_05730</name>
</gene>
<protein>
    <recommendedName>
        <fullName evidence="1">Winged helix-turn-helix domain-containing protein</fullName>
    </recommendedName>
</protein>
<dbReference type="EMBL" id="SJZB01000020">
    <property type="protein sequence ID" value="TCJ16091.1"/>
    <property type="molecule type" value="Genomic_DNA"/>
</dbReference>
<keyword evidence="3" id="KW-1185">Reference proteome</keyword>
<evidence type="ECO:0000259" key="1">
    <source>
        <dbReference type="Pfam" id="PF14090"/>
    </source>
</evidence>
<dbReference type="OrthoDB" id="8906785at2"/>
<dbReference type="InterPro" id="IPR055245">
    <property type="entry name" value="HTH_proteobacteria"/>
</dbReference>
<organism evidence="2 3">
    <name type="scientific">Parasulfuritortus cantonensis</name>
    <dbReference type="NCBI Taxonomy" id="2528202"/>
    <lineage>
        <taxon>Bacteria</taxon>
        <taxon>Pseudomonadati</taxon>
        <taxon>Pseudomonadota</taxon>
        <taxon>Betaproteobacteria</taxon>
        <taxon>Nitrosomonadales</taxon>
        <taxon>Thiobacillaceae</taxon>
        <taxon>Parasulfuritortus</taxon>
    </lineage>
</organism>
<reference evidence="2 3" key="1">
    <citation type="submission" date="2019-03" db="EMBL/GenBank/DDBJ databases">
        <title>Genome sequence of Thiobacillaceae bacterium LSR1, a sulfur-oxidizing bacterium isolated from freshwater sediment.</title>
        <authorList>
            <person name="Li S."/>
        </authorList>
    </citation>
    <scope>NUCLEOTIDE SEQUENCE [LARGE SCALE GENOMIC DNA]</scope>
    <source>
        <strain evidence="2 3">LSR1</strain>
    </source>
</reference>
<dbReference type="AlphaFoldDB" id="A0A4R1BFY3"/>
<dbReference type="RefSeq" id="WP_131445374.1">
    <property type="nucleotide sequence ID" value="NZ_SJZB01000020.1"/>
</dbReference>
<sequence>MEQLHLNLEGVDERVARSVSAITNQYTPSIPPFSYPPAKSVYGRVLGILLEGYRPTHRDVQYRFSASRLAADVHKLRARGWPIHKMTISVLTRDHGRVSHVAQYWLSAAAIAQAGDIGRHYAQECRRVFHGNKAA</sequence>
<evidence type="ECO:0000313" key="3">
    <source>
        <dbReference type="Proteomes" id="UP000295443"/>
    </source>
</evidence>
<name>A0A4R1BFY3_9PROT</name>
<accession>A0A4R1BFY3</accession>
<dbReference type="Pfam" id="PF14090">
    <property type="entry name" value="HTH_39"/>
    <property type="match status" value="1"/>
</dbReference>
<evidence type="ECO:0000313" key="2">
    <source>
        <dbReference type="EMBL" id="TCJ16091.1"/>
    </source>
</evidence>
<dbReference type="Proteomes" id="UP000295443">
    <property type="component" value="Unassembled WGS sequence"/>
</dbReference>